<evidence type="ECO:0000313" key="3">
    <source>
        <dbReference type="Proteomes" id="UP000053573"/>
    </source>
</evidence>
<dbReference type="InterPro" id="IPR011051">
    <property type="entry name" value="RmlC_Cupin_sf"/>
</dbReference>
<reference evidence="3" key="1">
    <citation type="journal article" date="2015" name="PLoS Genet.">
        <title>The dynamic genome and transcriptome of the human fungal pathogen Blastomyces and close relative Emmonsia.</title>
        <authorList>
            <person name="Munoz J.F."/>
            <person name="Gauthier G.M."/>
            <person name="Desjardins C.A."/>
            <person name="Gallo J.E."/>
            <person name="Holder J."/>
            <person name="Sullivan T.D."/>
            <person name="Marty A.J."/>
            <person name="Carmen J.C."/>
            <person name="Chen Z."/>
            <person name="Ding L."/>
            <person name="Gujja S."/>
            <person name="Magrini V."/>
            <person name="Misas E."/>
            <person name="Mitreva M."/>
            <person name="Priest M."/>
            <person name="Saif S."/>
            <person name="Whiston E.A."/>
            <person name="Young S."/>
            <person name="Zeng Q."/>
            <person name="Goldman W.E."/>
            <person name="Mardis E.R."/>
            <person name="Taylor J.W."/>
            <person name="McEwen J.G."/>
            <person name="Clay O.K."/>
            <person name="Klein B.S."/>
            <person name="Cuomo C.A."/>
        </authorList>
    </citation>
    <scope>NUCLEOTIDE SEQUENCE [LARGE SCALE GENOMIC DNA]</scope>
    <source>
        <strain evidence="3">UAMH 139</strain>
    </source>
</reference>
<organism evidence="2 3">
    <name type="scientific">Blastomyces silverae</name>
    <dbReference type="NCBI Taxonomy" id="2060906"/>
    <lineage>
        <taxon>Eukaryota</taxon>
        <taxon>Fungi</taxon>
        <taxon>Dikarya</taxon>
        <taxon>Ascomycota</taxon>
        <taxon>Pezizomycotina</taxon>
        <taxon>Eurotiomycetes</taxon>
        <taxon>Eurotiomycetidae</taxon>
        <taxon>Onygenales</taxon>
        <taxon>Ajellomycetaceae</taxon>
        <taxon>Blastomyces</taxon>
    </lineage>
</organism>
<dbReference type="AlphaFoldDB" id="A0A0H1BL93"/>
<dbReference type="OrthoDB" id="2446447at2759"/>
<dbReference type="InterPro" id="IPR014710">
    <property type="entry name" value="RmlC-like_jellyroll"/>
</dbReference>
<dbReference type="PANTHER" id="PTHR36448:SF2">
    <property type="entry name" value="CUPIN TYPE-1 DOMAIN-CONTAINING PROTEIN"/>
    <property type="match status" value="1"/>
</dbReference>
<dbReference type="Gene3D" id="2.60.120.10">
    <property type="entry name" value="Jelly Rolls"/>
    <property type="match status" value="1"/>
</dbReference>
<dbReference type="CDD" id="cd02219">
    <property type="entry name" value="cupin_YjlB-like"/>
    <property type="match status" value="1"/>
</dbReference>
<evidence type="ECO:0000313" key="2">
    <source>
        <dbReference type="EMBL" id="KLJ09936.1"/>
    </source>
</evidence>
<accession>A0A0H1BL93</accession>
<gene>
    <name evidence="2" type="ORF">EMPG_14632</name>
</gene>
<keyword evidence="3" id="KW-1185">Reference proteome</keyword>
<sequence>MSPPKMQPVERFYLQPTKYSPNSILPVLLYRNVLPSSHSAGSATEFLEGNGWERRGIFGHYPTPHFHPNTHECYGIFQGSSTLRIGSGKNDCHSAGILIPVAAGDVIVIPAGITHSCVESVDGYQYVGVYPKSAPKWRNDFGEDPVDLVVMRRETSAVEMPETDPVYGTEGPLMSLWTDAVEQDSPAAAADHPL</sequence>
<dbReference type="PANTHER" id="PTHR36448">
    <property type="entry name" value="BLR7373 PROTEIN"/>
    <property type="match status" value="1"/>
</dbReference>
<proteinExistence type="predicted"/>
<protein>
    <recommendedName>
        <fullName evidence="1">Cupin type-1 domain-containing protein</fullName>
    </recommendedName>
</protein>
<comment type="caution">
    <text evidence="2">The sequence shown here is derived from an EMBL/GenBank/DDBJ whole genome shotgun (WGS) entry which is preliminary data.</text>
</comment>
<dbReference type="EMBL" id="LDEV01002207">
    <property type="protein sequence ID" value="KLJ09936.1"/>
    <property type="molecule type" value="Genomic_DNA"/>
</dbReference>
<evidence type="ECO:0000259" key="1">
    <source>
        <dbReference type="Pfam" id="PF00190"/>
    </source>
</evidence>
<dbReference type="InterPro" id="IPR006045">
    <property type="entry name" value="Cupin_1"/>
</dbReference>
<dbReference type="Proteomes" id="UP000053573">
    <property type="component" value="Unassembled WGS sequence"/>
</dbReference>
<dbReference type="Pfam" id="PF00190">
    <property type="entry name" value="Cupin_1"/>
    <property type="match status" value="1"/>
</dbReference>
<dbReference type="SUPFAM" id="SSF51182">
    <property type="entry name" value="RmlC-like cupins"/>
    <property type="match status" value="1"/>
</dbReference>
<feature type="domain" description="Cupin type-1" evidence="1">
    <location>
        <begin position="63"/>
        <end position="120"/>
    </location>
</feature>
<name>A0A0H1BL93_9EURO</name>
<dbReference type="InterPro" id="IPR047121">
    <property type="entry name" value="YjiB-like"/>
</dbReference>